<keyword evidence="2" id="KW-1185">Reference proteome</keyword>
<organism evidence="1 2">
    <name type="scientific">Jatropha curcas</name>
    <name type="common">Barbados nut</name>
    <dbReference type="NCBI Taxonomy" id="180498"/>
    <lineage>
        <taxon>Eukaryota</taxon>
        <taxon>Viridiplantae</taxon>
        <taxon>Streptophyta</taxon>
        <taxon>Embryophyta</taxon>
        <taxon>Tracheophyta</taxon>
        <taxon>Spermatophyta</taxon>
        <taxon>Magnoliopsida</taxon>
        <taxon>eudicotyledons</taxon>
        <taxon>Gunneridae</taxon>
        <taxon>Pentapetalae</taxon>
        <taxon>rosids</taxon>
        <taxon>fabids</taxon>
        <taxon>Malpighiales</taxon>
        <taxon>Euphorbiaceae</taxon>
        <taxon>Crotonoideae</taxon>
        <taxon>Jatropheae</taxon>
        <taxon>Jatropha</taxon>
    </lineage>
</organism>
<dbReference type="AlphaFoldDB" id="A0A067K156"/>
<accession>A0A067K156</accession>
<gene>
    <name evidence="1" type="ORF">JCGZ_22972</name>
</gene>
<protein>
    <submittedName>
        <fullName evidence="1">Uncharacterized protein</fullName>
    </submittedName>
</protein>
<reference evidence="1 2" key="1">
    <citation type="journal article" date="2014" name="PLoS ONE">
        <title>Global Analysis of Gene Expression Profiles in Physic Nut (Jatropha curcas L.) Seedlings Exposed to Salt Stress.</title>
        <authorList>
            <person name="Zhang L."/>
            <person name="Zhang C."/>
            <person name="Wu P."/>
            <person name="Chen Y."/>
            <person name="Li M."/>
            <person name="Jiang H."/>
            <person name="Wu G."/>
        </authorList>
    </citation>
    <scope>NUCLEOTIDE SEQUENCE [LARGE SCALE GENOMIC DNA]</scope>
    <source>
        <strain evidence="2">cv. GZQX0401</strain>
        <tissue evidence="1">Young leaves</tissue>
    </source>
</reference>
<evidence type="ECO:0000313" key="1">
    <source>
        <dbReference type="EMBL" id="KDP25995.1"/>
    </source>
</evidence>
<dbReference type="EMBL" id="KK914937">
    <property type="protein sequence ID" value="KDP25995.1"/>
    <property type="molecule type" value="Genomic_DNA"/>
</dbReference>
<name>A0A067K156_JATCU</name>
<proteinExistence type="predicted"/>
<dbReference type="Proteomes" id="UP000027138">
    <property type="component" value="Unassembled WGS sequence"/>
</dbReference>
<sequence length="108" mass="11908">MCKSLEQLRDAAREMRGSTLWLRDAAILEAIYFEQLHGVAVEWRGASAEVNLGKARSGGSATDASAFWDLLDPPMRARVVAAGFGDYAAGLRFTQPRFPPAMRYALME</sequence>
<evidence type="ECO:0000313" key="2">
    <source>
        <dbReference type="Proteomes" id="UP000027138"/>
    </source>
</evidence>